<organism evidence="6">
    <name type="scientific">marine sediment metagenome</name>
    <dbReference type="NCBI Taxonomy" id="412755"/>
    <lineage>
        <taxon>unclassified sequences</taxon>
        <taxon>metagenomes</taxon>
        <taxon>ecological metagenomes</taxon>
    </lineage>
</organism>
<comment type="caution">
    <text evidence="6">The sequence shown here is derived from an EMBL/GenBank/DDBJ whole genome shotgun (WGS) entry which is preliminary data.</text>
</comment>
<evidence type="ECO:0000313" key="6">
    <source>
        <dbReference type="EMBL" id="KKM69436.1"/>
    </source>
</evidence>
<proteinExistence type="inferred from homology"/>
<keyword evidence="3" id="KW-0378">Hydrolase</keyword>
<evidence type="ECO:0000259" key="5">
    <source>
        <dbReference type="PROSITE" id="PS51935"/>
    </source>
</evidence>
<dbReference type="InterPro" id="IPR000064">
    <property type="entry name" value="NLP_P60_dom"/>
</dbReference>
<dbReference type="GO" id="GO:0008234">
    <property type="term" value="F:cysteine-type peptidase activity"/>
    <property type="evidence" value="ECO:0007669"/>
    <property type="project" value="UniProtKB-KW"/>
</dbReference>
<dbReference type="PROSITE" id="PS51935">
    <property type="entry name" value="NLPC_P60"/>
    <property type="match status" value="1"/>
</dbReference>
<gene>
    <name evidence="6" type="ORF">LCGC14_1450850</name>
</gene>
<protein>
    <recommendedName>
        <fullName evidence="5">NlpC/P60 domain-containing protein</fullName>
    </recommendedName>
</protein>
<dbReference type="EMBL" id="LAZR01009994">
    <property type="protein sequence ID" value="KKM69436.1"/>
    <property type="molecule type" value="Genomic_DNA"/>
</dbReference>
<reference evidence="6" key="1">
    <citation type="journal article" date="2015" name="Nature">
        <title>Complex archaea that bridge the gap between prokaryotes and eukaryotes.</title>
        <authorList>
            <person name="Spang A."/>
            <person name="Saw J.H."/>
            <person name="Jorgensen S.L."/>
            <person name="Zaremba-Niedzwiedzka K."/>
            <person name="Martijn J."/>
            <person name="Lind A.E."/>
            <person name="van Eijk R."/>
            <person name="Schleper C."/>
            <person name="Guy L."/>
            <person name="Ettema T.J."/>
        </authorList>
    </citation>
    <scope>NUCLEOTIDE SEQUENCE</scope>
</reference>
<evidence type="ECO:0000256" key="4">
    <source>
        <dbReference type="ARBA" id="ARBA00022807"/>
    </source>
</evidence>
<comment type="similarity">
    <text evidence="1">Belongs to the peptidase C40 family.</text>
</comment>
<dbReference type="InterPro" id="IPR038765">
    <property type="entry name" value="Papain-like_cys_pep_sf"/>
</dbReference>
<sequence>MENLPSWAADYIGLEFESRGRGPKKFDCWGLVRYIYYRQFNIILPSYVDKYTDAGNEKDVSNLILMDNERLNWINIVIGLEKVGDLILLRMKREPTHIGLVLTKSTFLHIHTGIGSVVQMYNEVRWEKRVIGFYRHIRMLDE</sequence>
<dbReference type="Gene3D" id="3.90.1720.10">
    <property type="entry name" value="endopeptidase domain like (from Nostoc punctiforme)"/>
    <property type="match status" value="1"/>
</dbReference>
<evidence type="ECO:0000256" key="1">
    <source>
        <dbReference type="ARBA" id="ARBA00007074"/>
    </source>
</evidence>
<feature type="domain" description="NlpC/P60" evidence="5">
    <location>
        <begin position="1"/>
        <end position="137"/>
    </location>
</feature>
<accession>A0A0F9K482</accession>
<dbReference type="SUPFAM" id="SSF54001">
    <property type="entry name" value="Cysteine proteinases"/>
    <property type="match status" value="1"/>
</dbReference>
<evidence type="ECO:0000256" key="3">
    <source>
        <dbReference type="ARBA" id="ARBA00022801"/>
    </source>
</evidence>
<dbReference type="AlphaFoldDB" id="A0A0F9K482"/>
<dbReference type="Pfam" id="PF00877">
    <property type="entry name" value="NLPC_P60"/>
    <property type="match status" value="1"/>
</dbReference>
<keyword evidence="2" id="KW-0645">Protease</keyword>
<evidence type="ECO:0000256" key="2">
    <source>
        <dbReference type="ARBA" id="ARBA00022670"/>
    </source>
</evidence>
<name>A0A0F9K482_9ZZZZ</name>
<keyword evidence="4" id="KW-0788">Thiol protease</keyword>
<dbReference type="GO" id="GO:0006508">
    <property type="term" value="P:proteolysis"/>
    <property type="evidence" value="ECO:0007669"/>
    <property type="project" value="UniProtKB-KW"/>
</dbReference>